<keyword evidence="2" id="KW-0812">Transmembrane</keyword>
<dbReference type="Proteomes" id="UP000554235">
    <property type="component" value="Unassembled WGS sequence"/>
</dbReference>
<feature type="region of interest" description="Disordered" evidence="1">
    <location>
        <begin position="229"/>
        <end position="255"/>
    </location>
</feature>
<reference evidence="3 4" key="1">
    <citation type="submission" date="2020-01" db="EMBL/GenBank/DDBJ databases">
        <title>Identification and distribution of gene clusters putatively required for synthesis of sphingolipid metabolism inhibitors in phylogenetically diverse species of the filamentous fungus Fusarium.</title>
        <authorList>
            <person name="Kim H.-S."/>
            <person name="Busman M."/>
            <person name="Brown D.W."/>
            <person name="Divon H."/>
            <person name="Uhlig S."/>
            <person name="Proctor R.H."/>
        </authorList>
    </citation>
    <scope>NUCLEOTIDE SEQUENCE [LARGE SCALE GENOMIC DNA]</scope>
    <source>
        <strain evidence="3 4">NRRL 20459</strain>
    </source>
</reference>
<name>A0A8H4PGB0_9HYPO</name>
<evidence type="ECO:0000313" key="4">
    <source>
        <dbReference type="Proteomes" id="UP000554235"/>
    </source>
</evidence>
<feature type="compositionally biased region" description="Basic and acidic residues" evidence="1">
    <location>
        <begin position="243"/>
        <end position="255"/>
    </location>
</feature>
<feature type="transmembrane region" description="Helical" evidence="2">
    <location>
        <begin position="102"/>
        <end position="121"/>
    </location>
</feature>
<evidence type="ECO:0000313" key="3">
    <source>
        <dbReference type="EMBL" id="KAF4459707.1"/>
    </source>
</evidence>
<accession>A0A8H4PGB0</accession>
<feature type="transmembrane region" description="Helical" evidence="2">
    <location>
        <begin position="71"/>
        <end position="90"/>
    </location>
</feature>
<comment type="caution">
    <text evidence="3">The sequence shown here is derived from an EMBL/GenBank/DDBJ whole genome shotgun (WGS) entry which is preliminary data.</text>
</comment>
<dbReference type="EMBL" id="JAADYS010002112">
    <property type="protein sequence ID" value="KAF4459707.1"/>
    <property type="molecule type" value="Genomic_DNA"/>
</dbReference>
<sequence>MSATLDRIGCILWKALRHVAVISPAGTLLGAAVALKLPRHIHHDVVVLLLLALSGAMSALVYTPTFREARIGRFAVVVAFVCVASRILTLKKTLSPTEEIMSCLRDYAVIMAVVVFVMVVARPDTVTRTRQTEVIAAENTDPLVPRVKPPIGSELSTSRTWDLSSYAGTLDIPSDIGSIMFKYMPGPKSRLSGYSSSDESVLTLSSGSKRDPAWAMNIVQWATTAGQTTFGREGGSAHAGSAVEHEQSHGLDLEL</sequence>
<keyword evidence="4" id="KW-1185">Reference proteome</keyword>
<evidence type="ECO:0000256" key="2">
    <source>
        <dbReference type="SAM" id="Phobius"/>
    </source>
</evidence>
<evidence type="ECO:0000256" key="1">
    <source>
        <dbReference type="SAM" id="MobiDB-lite"/>
    </source>
</evidence>
<feature type="transmembrane region" description="Helical" evidence="2">
    <location>
        <begin position="47"/>
        <end position="65"/>
    </location>
</feature>
<keyword evidence="2" id="KW-0472">Membrane</keyword>
<protein>
    <submittedName>
        <fullName evidence="3">Uncharacterized protein</fullName>
    </submittedName>
</protein>
<feature type="transmembrane region" description="Helical" evidence="2">
    <location>
        <begin position="15"/>
        <end position="35"/>
    </location>
</feature>
<gene>
    <name evidence="3" type="ORF">FALBO_13530</name>
</gene>
<keyword evidence="2" id="KW-1133">Transmembrane helix</keyword>
<dbReference type="AlphaFoldDB" id="A0A8H4PGB0"/>
<organism evidence="3 4">
    <name type="scientific">Fusarium albosuccineum</name>
    <dbReference type="NCBI Taxonomy" id="1237068"/>
    <lineage>
        <taxon>Eukaryota</taxon>
        <taxon>Fungi</taxon>
        <taxon>Dikarya</taxon>
        <taxon>Ascomycota</taxon>
        <taxon>Pezizomycotina</taxon>
        <taxon>Sordariomycetes</taxon>
        <taxon>Hypocreomycetidae</taxon>
        <taxon>Hypocreales</taxon>
        <taxon>Nectriaceae</taxon>
        <taxon>Fusarium</taxon>
        <taxon>Fusarium decemcellulare species complex</taxon>
    </lineage>
</organism>
<proteinExistence type="predicted"/>
<dbReference type="OrthoDB" id="5080160at2759"/>